<evidence type="ECO:0000259" key="5">
    <source>
        <dbReference type="PROSITE" id="PS50238"/>
    </source>
</evidence>
<dbReference type="GeneID" id="115476850"/>
<dbReference type="Proteomes" id="UP000515156">
    <property type="component" value="Chromosome 8"/>
</dbReference>
<evidence type="ECO:0000313" key="7">
    <source>
        <dbReference type="RefSeq" id="XP_030069284.1"/>
    </source>
</evidence>
<feature type="coiled-coil region" evidence="4">
    <location>
        <begin position="526"/>
        <end position="609"/>
    </location>
</feature>
<protein>
    <submittedName>
        <fullName evidence="7">Rho GTPase-activating protein 24-like</fullName>
    </submittedName>
</protein>
<proteinExistence type="predicted"/>
<dbReference type="GO" id="GO:0005096">
    <property type="term" value="F:GTPase activator activity"/>
    <property type="evidence" value="ECO:0007669"/>
    <property type="project" value="UniProtKB-KW"/>
</dbReference>
<dbReference type="PROSITE" id="PS50238">
    <property type="entry name" value="RHOGAP"/>
    <property type="match status" value="1"/>
</dbReference>
<keyword evidence="6" id="KW-1185">Reference proteome</keyword>
<dbReference type="Gene3D" id="1.10.555.10">
    <property type="entry name" value="Rho GTPase activation protein"/>
    <property type="match status" value="1"/>
</dbReference>
<dbReference type="PANTHER" id="PTHR15228">
    <property type="entry name" value="SPERMATHECAL PHYSIOLOGY VARIANT"/>
    <property type="match status" value="1"/>
</dbReference>
<sequence>MGLSCIKSWTASTLSKEGGDCTQLSPSHEAYLFTAGRHTEVDKWMKTFGQVMWVPFTGGVFGQTLESTLQYEKRYGERPTPMIVEQCVNYIRNQGLQEVGLFRLPGQARMVKDLQEAFDAGEKPSFDSTIDVHTVASLLKLYLWKLPEPVVPFSKYSEFLLCGKMLTEDKEKGMQELKKQLSELPSANINLLQYMCRFLDEVQFYSNLNKMGVQNLVTVFGPNILRPKVEDPLLLSSGEIWVQQLMSVMISEHGKLFPLPSVSHSSLAGHNEFQTYSFQNVTKEKHKKHQFSKTHISSLSLPLTVTTNAAQTGSEKNAAHNSYLDKSVPVPRCESDCKKRTEEEANRKAVPSEDVRQCLSDNYCSELAYKLEASPHFNLEESKAEIRSTLQQNGLFPTISKASSSCDEKQRISTPGENTVAYTRENRLPMYDNAEIDPVLISEDMNSVDSISWSSCSCETMLEDDLRSHQSSRASCHEEDLDGTTGIQNNLGHSALIKNSNSEVFSSATDFPANIRSPQSLLVGLKQQISKQKADYEAKIKSLEQQNDNLELEIQDLHSNLEHQKKWHGIVEIKMRNAERAKEDAERRNEMLQQEMEEFFVTFRNLTNEGKKRGQSF</sequence>
<dbReference type="GO" id="GO:1900028">
    <property type="term" value="P:negative regulation of ruffle assembly"/>
    <property type="evidence" value="ECO:0007669"/>
    <property type="project" value="TreeGrafter"/>
</dbReference>
<dbReference type="InParanoid" id="A0A6P7Z0K5"/>
<feature type="domain" description="Rho-GAP" evidence="5">
    <location>
        <begin position="63"/>
        <end position="257"/>
    </location>
</feature>
<dbReference type="GO" id="GO:0005925">
    <property type="term" value="C:focal adhesion"/>
    <property type="evidence" value="ECO:0007669"/>
    <property type="project" value="TreeGrafter"/>
</dbReference>
<evidence type="ECO:0000256" key="2">
    <source>
        <dbReference type="ARBA" id="ARBA00022553"/>
    </source>
</evidence>
<name>A0A6P7Z0K5_9AMPH</name>
<dbReference type="GO" id="GO:0035021">
    <property type="term" value="P:negative regulation of Rac protein signal transduction"/>
    <property type="evidence" value="ECO:0007669"/>
    <property type="project" value="TreeGrafter"/>
</dbReference>
<dbReference type="OrthoDB" id="10033734at2759"/>
<dbReference type="InterPro" id="IPR008936">
    <property type="entry name" value="Rho_GTPase_activation_prot"/>
</dbReference>
<gene>
    <name evidence="7" type="primary">LOC115476850</name>
</gene>
<dbReference type="SUPFAM" id="SSF48350">
    <property type="entry name" value="GTPase activation domain, GAP"/>
    <property type="match status" value="1"/>
</dbReference>
<accession>A0A6P7Z0K5</accession>
<evidence type="ECO:0000313" key="6">
    <source>
        <dbReference type="Proteomes" id="UP000515156"/>
    </source>
</evidence>
<evidence type="ECO:0000256" key="3">
    <source>
        <dbReference type="ARBA" id="ARBA00023054"/>
    </source>
</evidence>
<dbReference type="SMART" id="SM00324">
    <property type="entry name" value="RhoGAP"/>
    <property type="match status" value="1"/>
</dbReference>
<dbReference type="Pfam" id="PF00620">
    <property type="entry name" value="RhoGAP"/>
    <property type="match status" value="1"/>
</dbReference>
<evidence type="ECO:0000256" key="4">
    <source>
        <dbReference type="SAM" id="Coils"/>
    </source>
</evidence>
<evidence type="ECO:0000256" key="1">
    <source>
        <dbReference type="ARBA" id="ARBA00022468"/>
    </source>
</evidence>
<dbReference type="PANTHER" id="PTHR15228:SF36">
    <property type="entry name" value="RHO GTPASE-ACTIVATING PROTEIN 24-LIKE ISOFORM X1"/>
    <property type="match status" value="1"/>
</dbReference>
<organism evidence="6 7">
    <name type="scientific">Microcaecilia unicolor</name>
    <dbReference type="NCBI Taxonomy" id="1415580"/>
    <lineage>
        <taxon>Eukaryota</taxon>
        <taxon>Metazoa</taxon>
        <taxon>Chordata</taxon>
        <taxon>Craniata</taxon>
        <taxon>Vertebrata</taxon>
        <taxon>Euteleostomi</taxon>
        <taxon>Amphibia</taxon>
        <taxon>Gymnophiona</taxon>
        <taxon>Siphonopidae</taxon>
        <taxon>Microcaecilia</taxon>
    </lineage>
</organism>
<keyword evidence="2" id="KW-0597">Phosphoprotein</keyword>
<dbReference type="AlphaFoldDB" id="A0A6P7Z0K5"/>
<dbReference type="FunFam" id="1.10.555.10:FF:000015">
    <property type="entry name" value="rho GTPase-activating protein 25 isoform X1"/>
    <property type="match status" value="1"/>
</dbReference>
<dbReference type="GO" id="GO:0035313">
    <property type="term" value="P:wound healing, spreading of epidermal cells"/>
    <property type="evidence" value="ECO:0007669"/>
    <property type="project" value="TreeGrafter"/>
</dbReference>
<dbReference type="InterPro" id="IPR000198">
    <property type="entry name" value="RhoGAP_dom"/>
</dbReference>
<dbReference type="InterPro" id="IPR051025">
    <property type="entry name" value="RhoGAP"/>
</dbReference>
<dbReference type="RefSeq" id="XP_030069284.1">
    <property type="nucleotide sequence ID" value="XM_030213424.1"/>
</dbReference>
<reference evidence="7" key="1">
    <citation type="submission" date="2025-08" db="UniProtKB">
        <authorList>
            <consortium name="RefSeq"/>
        </authorList>
    </citation>
    <scope>IDENTIFICATION</scope>
</reference>
<dbReference type="KEGG" id="muo:115476850"/>
<dbReference type="GO" id="GO:0007165">
    <property type="term" value="P:signal transduction"/>
    <property type="evidence" value="ECO:0007669"/>
    <property type="project" value="InterPro"/>
</dbReference>
<keyword evidence="3 4" id="KW-0175">Coiled coil</keyword>
<keyword evidence="1" id="KW-0343">GTPase activation</keyword>